<keyword evidence="2" id="KW-0813">Transport</keyword>
<evidence type="ECO:0000256" key="7">
    <source>
        <dbReference type="ARBA" id="ARBA00023065"/>
    </source>
</evidence>
<dbReference type="GO" id="GO:0015297">
    <property type="term" value="F:antiporter activity"/>
    <property type="evidence" value="ECO:0007669"/>
    <property type="project" value="UniProtKB-KW"/>
</dbReference>
<proteinExistence type="predicted"/>
<evidence type="ECO:0000256" key="4">
    <source>
        <dbReference type="ARBA" id="ARBA00022475"/>
    </source>
</evidence>
<dbReference type="GO" id="GO:0005886">
    <property type="term" value="C:plasma membrane"/>
    <property type="evidence" value="ECO:0007669"/>
    <property type="project" value="UniProtKB-SubCell"/>
</dbReference>
<dbReference type="AlphaFoldDB" id="A0A1Z4JJK8"/>
<feature type="transmembrane region" description="Helical" evidence="9">
    <location>
        <begin position="201"/>
        <end position="223"/>
    </location>
</feature>
<dbReference type="SUPFAM" id="SSF51735">
    <property type="entry name" value="NAD(P)-binding Rossmann-fold domains"/>
    <property type="match status" value="1"/>
</dbReference>
<comment type="subcellular location">
    <subcellularLocation>
        <location evidence="1">Cell membrane</location>
        <topology evidence="1">Multi-pass membrane protein</topology>
    </subcellularLocation>
</comment>
<dbReference type="PANTHER" id="PTHR32507:SF0">
    <property type="entry name" value="NA(+)_H(+) ANTIPORTER 2-RELATED"/>
    <property type="match status" value="1"/>
</dbReference>
<dbReference type="GO" id="GO:1902600">
    <property type="term" value="P:proton transmembrane transport"/>
    <property type="evidence" value="ECO:0007669"/>
    <property type="project" value="InterPro"/>
</dbReference>
<feature type="transmembrane region" description="Helical" evidence="9">
    <location>
        <begin position="160"/>
        <end position="181"/>
    </location>
</feature>
<feature type="transmembrane region" description="Helical" evidence="9">
    <location>
        <begin position="123"/>
        <end position="148"/>
    </location>
</feature>
<dbReference type="InterPro" id="IPR006153">
    <property type="entry name" value="Cation/H_exchanger_TM"/>
</dbReference>
<organism evidence="11 12">
    <name type="scientific">Leptolyngbya boryana NIES-2135</name>
    <dbReference type="NCBI Taxonomy" id="1973484"/>
    <lineage>
        <taxon>Bacteria</taxon>
        <taxon>Bacillati</taxon>
        <taxon>Cyanobacteriota</taxon>
        <taxon>Cyanophyceae</taxon>
        <taxon>Leptolyngbyales</taxon>
        <taxon>Leptolyngbyaceae</taxon>
        <taxon>Leptolyngbya group</taxon>
        <taxon>Leptolyngbya</taxon>
    </lineage>
</organism>
<feature type="transmembrane region" description="Helical" evidence="9">
    <location>
        <begin position="314"/>
        <end position="333"/>
    </location>
</feature>
<evidence type="ECO:0000256" key="2">
    <source>
        <dbReference type="ARBA" id="ARBA00022448"/>
    </source>
</evidence>
<evidence type="ECO:0000256" key="5">
    <source>
        <dbReference type="ARBA" id="ARBA00022692"/>
    </source>
</evidence>
<feature type="transmembrane region" description="Helical" evidence="9">
    <location>
        <begin position="66"/>
        <end position="84"/>
    </location>
</feature>
<evidence type="ECO:0000313" key="12">
    <source>
        <dbReference type="Proteomes" id="UP000217895"/>
    </source>
</evidence>
<dbReference type="EMBL" id="AP018203">
    <property type="protein sequence ID" value="BAY56924.1"/>
    <property type="molecule type" value="Genomic_DNA"/>
</dbReference>
<keyword evidence="12" id="KW-1185">Reference proteome</keyword>
<evidence type="ECO:0000256" key="9">
    <source>
        <dbReference type="SAM" id="Phobius"/>
    </source>
</evidence>
<name>A0A1Z4JJK8_LEPBY</name>
<evidence type="ECO:0000256" key="1">
    <source>
        <dbReference type="ARBA" id="ARBA00004651"/>
    </source>
</evidence>
<feature type="transmembrane region" description="Helical" evidence="9">
    <location>
        <begin position="235"/>
        <end position="252"/>
    </location>
</feature>
<keyword evidence="5 9" id="KW-0812">Transmembrane</keyword>
<evidence type="ECO:0000313" key="11">
    <source>
        <dbReference type="EMBL" id="BAY56924.1"/>
    </source>
</evidence>
<feature type="domain" description="Cation/H+ exchanger transmembrane" evidence="10">
    <location>
        <begin position="22"/>
        <end position="404"/>
    </location>
</feature>
<evidence type="ECO:0000256" key="8">
    <source>
        <dbReference type="ARBA" id="ARBA00023136"/>
    </source>
</evidence>
<evidence type="ECO:0000259" key="10">
    <source>
        <dbReference type="Pfam" id="PF00999"/>
    </source>
</evidence>
<dbReference type="InterPro" id="IPR036291">
    <property type="entry name" value="NAD(P)-bd_dom_sf"/>
</dbReference>
<dbReference type="Proteomes" id="UP000217895">
    <property type="component" value="Chromosome"/>
</dbReference>
<dbReference type="Gene3D" id="3.40.50.720">
    <property type="entry name" value="NAD(P)-binding Rossmann-like Domain"/>
    <property type="match status" value="1"/>
</dbReference>
<feature type="transmembrane region" description="Helical" evidence="9">
    <location>
        <begin position="12"/>
        <end position="31"/>
    </location>
</feature>
<evidence type="ECO:0000256" key="6">
    <source>
        <dbReference type="ARBA" id="ARBA00022989"/>
    </source>
</evidence>
<dbReference type="Pfam" id="PF00999">
    <property type="entry name" value="Na_H_Exchanger"/>
    <property type="match status" value="1"/>
</dbReference>
<evidence type="ECO:0000256" key="3">
    <source>
        <dbReference type="ARBA" id="ARBA00022449"/>
    </source>
</evidence>
<dbReference type="PANTHER" id="PTHR32507">
    <property type="entry name" value="NA(+)/H(+) ANTIPORTER 1"/>
    <property type="match status" value="1"/>
</dbReference>
<gene>
    <name evidence="11" type="ORF">NIES2135_37860</name>
</gene>
<dbReference type="Gene3D" id="1.20.1530.20">
    <property type="match status" value="1"/>
</dbReference>
<feature type="transmembrane region" description="Helical" evidence="9">
    <location>
        <begin position="96"/>
        <end position="117"/>
    </location>
</feature>
<feature type="transmembrane region" description="Helical" evidence="9">
    <location>
        <begin position="258"/>
        <end position="274"/>
    </location>
</feature>
<protein>
    <submittedName>
        <fullName evidence="11">Sodium/hydrogen exchanger</fullName>
    </submittedName>
</protein>
<keyword evidence="8 9" id="KW-0472">Membrane</keyword>
<feature type="transmembrane region" description="Helical" evidence="9">
    <location>
        <begin position="36"/>
        <end position="54"/>
    </location>
</feature>
<accession>A0A1Z4JJK8</accession>
<keyword evidence="4" id="KW-1003">Cell membrane</keyword>
<keyword evidence="7" id="KW-0406">Ion transport</keyword>
<feature type="transmembrane region" description="Helical" evidence="9">
    <location>
        <begin position="345"/>
        <end position="369"/>
    </location>
</feature>
<dbReference type="InterPro" id="IPR038770">
    <property type="entry name" value="Na+/solute_symporter_sf"/>
</dbReference>
<feature type="transmembrane region" description="Helical" evidence="9">
    <location>
        <begin position="381"/>
        <end position="402"/>
    </location>
</feature>
<keyword evidence="3" id="KW-0050">Antiport</keyword>
<keyword evidence="6 9" id="KW-1133">Transmembrane helix</keyword>
<sequence length="637" mass="68311">MNGMEDSLTLTVLISTTVGVGIGAQVIARYLQIPSIVFLLLLGLALGSSGLRWIDPSLLGSGLEVIVSLSIAIILFEGGLSLQIRDLRSVSISLRNLITIGVAITLVGGAIAAHTWLDFPWSIAFLYASLVVVTGPTVVTPLLKLVGVERRVATLLEGEGILIDPIGAILAVITLNIVLSGKAVPLVLSNTAIPLLILKGLLLRLGIGVAIGLIFGSLLSLLLKQSKILPQELKNLIVLAVVWGSFSLAQALRSESGLLAVVIIGIVLRAAATPDERLLRQFNEQLGILTNSVLFILLAADLSIEQLFDLGQEGVIVVLALMLIVRPINVLISTWNRGFSWQQQFFLSWVAPRGIVAASMASLFAISLSNQGMSGGDALKALVFLTILITVFVQGVTAGWIARWLGLHTNQVRTVIVGGDSFARLLSRLLQQKGEAAMLIDFDVNTTNLEPIDENPALSDRLNLEELEAEGISSFSSFLALSSSPEVNGILAQRAAELFRPDLIAILSPSPLGDGNSLSAITPGIQAAFAPQIPLDQWNQWLDQDEAQVVEIVLRSPTLAAQQAELQTLIASNNLMPLIVERNQEVRIVISNEEWQAGDRITCLLHKSADAMISLEKSPFVKVALNTSEWQMVAKTN</sequence>
<feature type="transmembrane region" description="Helical" evidence="9">
    <location>
        <begin position="286"/>
        <end position="308"/>
    </location>
</feature>
<reference evidence="11 12" key="1">
    <citation type="submission" date="2017-06" db="EMBL/GenBank/DDBJ databases">
        <title>Genome sequencing of cyanobaciteial culture collection at National Institute for Environmental Studies (NIES).</title>
        <authorList>
            <person name="Hirose Y."/>
            <person name="Shimura Y."/>
            <person name="Fujisawa T."/>
            <person name="Nakamura Y."/>
            <person name="Kawachi M."/>
        </authorList>
    </citation>
    <scope>NUCLEOTIDE SEQUENCE [LARGE SCALE GENOMIC DNA]</scope>
    <source>
        <strain evidence="11 12">NIES-2135</strain>
    </source>
</reference>